<dbReference type="PANTHER" id="PTHR13516">
    <property type="entry name" value="RIBONUCLEASE P SUBUNIT P25"/>
    <property type="match status" value="1"/>
</dbReference>
<evidence type="ECO:0000256" key="1">
    <source>
        <dbReference type="ARBA" id="ARBA00004123"/>
    </source>
</evidence>
<keyword evidence="8" id="KW-1185">Reference proteome</keyword>
<keyword evidence="4" id="KW-0539">Nucleus</keyword>
<evidence type="ECO:0000313" key="8">
    <source>
        <dbReference type="Proteomes" id="UP000018050"/>
    </source>
</evidence>
<evidence type="ECO:0000259" key="6">
    <source>
        <dbReference type="Pfam" id="PF01918"/>
    </source>
</evidence>
<comment type="subcellular location">
    <subcellularLocation>
        <location evidence="1">Nucleus</location>
    </subcellularLocation>
</comment>
<name>U6GKF3_EIMAC</name>
<evidence type="ECO:0000256" key="3">
    <source>
        <dbReference type="ARBA" id="ARBA00022884"/>
    </source>
</evidence>
<dbReference type="PANTHER" id="PTHR13516:SF4">
    <property type="entry name" value="FI09323P"/>
    <property type="match status" value="1"/>
</dbReference>
<gene>
    <name evidence="7" type="ORF">EAH_00039920</name>
</gene>
<evidence type="ECO:0000256" key="4">
    <source>
        <dbReference type="ARBA" id="ARBA00023242"/>
    </source>
</evidence>
<dbReference type="GO" id="GO:0003723">
    <property type="term" value="F:RNA binding"/>
    <property type="evidence" value="ECO:0007669"/>
    <property type="project" value="UniProtKB-KW"/>
</dbReference>
<keyword evidence="3" id="KW-0694">RNA-binding</keyword>
<protein>
    <recommendedName>
        <fullName evidence="6">DNA/RNA-binding protein Alba-like domain-containing protein</fullName>
    </recommendedName>
</protein>
<accession>U6GKF3</accession>
<dbReference type="InterPro" id="IPR051958">
    <property type="entry name" value="Alba-like_NAB"/>
</dbReference>
<dbReference type="Proteomes" id="UP000018050">
    <property type="component" value="Unassembled WGS sequence"/>
</dbReference>
<feature type="compositionally biased region" description="Acidic residues" evidence="5">
    <location>
        <begin position="178"/>
        <end position="193"/>
    </location>
</feature>
<evidence type="ECO:0000256" key="5">
    <source>
        <dbReference type="SAM" id="MobiDB-lite"/>
    </source>
</evidence>
<dbReference type="AlphaFoldDB" id="U6GKF3"/>
<dbReference type="InterPro" id="IPR002775">
    <property type="entry name" value="DNA/RNA-bd_Alba-like"/>
</dbReference>
<dbReference type="Pfam" id="PF01918">
    <property type="entry name" value="Alba"/>
    <property type="match status" value="1"/>
</dbReference>
<dbReference type="GeneID" id="25272062"/>
<dbReference type="VEuPathDB" id="ToxoDB:EAH_00039920"/>
<reference evidence="7" key="1">
    <citation type="submission" date="2013-10" db="EMBL/GenBank/DDBJ databases">
        <title>Genomic analysis of the causative agents of coccidiosis in chickens.</title>
        <authorList>
            <person name="Reid A.J."/>
            <person name="Blake D."/>
            <person name="Billington K."/>
            <person name="Browne H."/>
            <person name="Dunn M."/>
            <person name="Hung S."/>
            <person name="Kawahara F."/>
            <person name="Miranda-Saavedra D."/>
            <person name="Mourier T."/>
            <person name="Nagra H."/>
            <person name="Otto T.D."/>
            <person name="Rawlings N."/>
            <person name="Sanchez A."/>
            <person name="Sanders M."/>
            <person name="Subramaniam C."/>
            <person name="Tay Y."/>
            <person name="Dear P."/>
            <person name="Doerig C."/>
            <person name="Gruber A."/>
            <person name="Parkinson J."/>
            <person name="Shirley M."/>
            <person name="Wan K.L."/>
            <person name="Berriman M."/>
            <person name="Tomley F."/>
            <person name="Pain A."/>
        </authorList>
    </citation>
    <scope>NUCLEOTIDE SEQUENCE</scope>
    <source>
        <strain evidence="7">Houghton</strain>
    </source>
</reference>
<dbReference type="SUPFAM" id="SSF82704">
    <property type="entry name" value="AlbA-like"/>
    <property type="match status" value="1"/>
</dbReference>
<proteinExistence type="inferred from homology"/>
<feature type="domain" description="DNA/RNA-binding protein Alba-like" evidence="6">
    <location>
        <begin position="18"/>
        <end position="81"/>
    </location>
</feature>
<evidence type="ECO:0000256" key="2">
    <source>
        <dbReference type="ARBA" id="ARBA00008018"/>
    </source>
</evidence>
<organism evidence="7 8">
    <name type="scientific">Eimeria acervulina</name>
    <name type="common">Coccidian parasite</name>
    <dbReference type="NCBI Taxonomy" id="5801"/>
    <lineage>
        <taxon>Eukaryota</taxon>
        <taxon>Sar</taxon>
        <taxon>Alveolata</taxon>
        <taxon>Apicomplexa</taxon>
        <taxon>Conoidasida</taxon>
        <taxon>Coccidia</taxon>
        <taxon>Eucoccidiorida</taxon>
        <taxon>Eimeriorina</taxon>
        <taxon>Eimeriidae</taxon>
        <taxon>Eimeria</taxon>
    </lineage>
</organism>
<dbReference type="EMBL" id="HG670968">
    <property type="protein sequence ID" value="CDI79074.1"/>
    <property type="molecule type" value="Genomic_DNA"/>
</dbReference>
<dbReference type="GO" id="GO:0005634">
    <property type="term" value="C:nucleus"/>
    <property type="evidence" value="ECO:0007669"/>
    <property type="project" value="UniProtKB-SubCell"/>
</dbReference>
<dbReference type="RefSeq" id="XP_013250767.1">
    <property type="nucleotide sequence ID" value="XM_013395313.1"/>
</dbReference>
<feature type="region of interest" description="Disordered" evidence="5">
    <location>
        <begin position="140"/>
        <end position="206"/>
    </location>
</feature>
<dbReference type="Gene3D" id="3.30.110.20">
    <property type="entry name" value="Alba-like domain"/>
    <property type="match status" value="1"/>
</dbReference>
<dbReference type="InterPro" id="IPR036882">
    <property type="entry name" value="Alba-like_dom_sf"/>
</dbReference>
<reference evidence="7" key="2">
    <citation type="submission" date="2013-10" db="EMBL/GenBank/DDBJ databases">
        <authorList>
            <person name="Aslett M."/>
        </authorList>
    </citation>
    <scope>NUCLEOTIDE SEQUENCE</scope>
    <source>
        <strain evidence="7">Houghton</strain>
    </source>
</reference>
<evidence type="ECO:0000313" key="7">
    <source>
        <dbReference type="EMBL" id="CDI79074.1"/>
    </source>
</evidence>
<dbReference type="OrthoDB" id="424402at2759"/>
<dbReference type="OMA" id="GEYGNYQ"/>
<comment type="similarity">
    <text evidence="2">Belongs to the histone-like Alba family.</text>
</comment>
<sequence length="218" mass="23891">MEKYRRVRPAREPLGSDEIRVTTMGRVEGYVSYASTLIEDQKKSQITIKASGNAIGQAIALAEQLKRRFRGLHQLNTCGNTTVSLVYEPLEEGLDTLTQERVVAFLEIKLSFNPLDSTKPGYQPPLDDELIEEFKQIAGSGVSGRGRGGFRGRNRGGPPRGLGGEGGEGEETSHADLDMEVEEASEVDTEEASEGPQGGQLAVDDKSERYKKKTLIMF</sequence>